<dbReference type="Gene3D" id="4.10.240.10">
    <property type="entry name" value="Zn(2)-C6 fungal-type DNA-binding domain"/>
    <property type="match status" value="1"/>
</dbReference>
<dbReference type="PANTHER" id="PTHR31845">
    <property type="entry name" value="FINGER DOMAIN PROTEIN, PUTATIVE-RELATED"/>
    <property type="match status" value="1"/>
</dbReference>
<keyword evidence="5" id="KW-0539">Nucleus</keyword>
<dbReference type="Proteomes" id="UP000030753">
    <property type="component" value="Unassembled WGS sequence"/>
</dbReference>
<dbReference type="HOGENOM" id="CLU_731701_0_0_1"/>
<evidence type="ECO:0000256" key="1">
    <source>
        <dbReference type="ARBA" id="ARBA00004123"/>
    </source>
</evidence>
<dbReference type="InterPro" id="IPR001138">
    <property type="entry name" value="Zn2Cys6_DnaBD"/>
</dbReference>
<dbReference type="Pfam" id="PF00172">
    <property type="entry name" value="Zn_clus"/>
    <property type="match status" value="1"/>
</dbReference>
<dbReference type="EMBL" id="JH717840">
    <property type="protein sequence ID" value="EWY99993.1"/>
    <property type="molecule type" value="Genomic_DNA"/>
</dbReference>
<evidence type="ECO:0000256" key="2">
    <source>
        <dbReference type="ARBA" id="ARBA00023015"/>
    </source>
</evidence>
<protein>
    <recommendedName>
        <fullName evidence="7">Zn(2)-C6 fungal-type domain-containing protein</fullName>
    </recommendedName>
</protein>
<evidence type="ECO:0000256" key="6">
    <source>
        <dbReference type="SAM" id="MobiDB-lite"/>
    </source>
</evidence>
<feature type="compositionally biased region" description="Polar residues" evidence="6">
    <location>
        <begin position="97"/>
        <end position="109"/>
    </location>
</feature>
<proteinExistence type="predicted"/>
<organism evidence="8 9">
    <name type="scientific">Fusarium oxysporum NRRL 32931</name>
    <dbReference type="NCBI Taxonomy" id="660029"/>
    <lineage>
        <taxon>Eukaryota</taxon>
        <taxon>Fungi</taxon>
        <taxon>Dikarya</taxon>
        <taxon>Ascomycota</taxon>
        <taxon>Pezizomycotina</taxon>
        <taxon>Sordariomycetes</taxon>
        <taxon>Hypocreomycetidae</taxon>
        <taxon>Hypocreales</taxon>
        <taxon>Nectriaceae</taxon>
        <taxon>Fusarium</taxon>
        <taxon>Fusarium oxysporum species complex</taxon>
    </lineage>
</organism>
<dbReference type="GO" id="GO:0000976">
    <property type="term" value="F:transcription cis-regulatory region binding"/>
    <property type="evidence" value="ECO:0007669"/>
    <property type="project" value="TreeGrafter"/>
</dbReference>
<dbReference type="PROSITE" id="PS00463">
    <property type="entry name" value="ZN2_CY6_FUNGAL_1"/>
    <property type="match status" value="1"/>
</dbReference>
<keyword evidence="4" id="KW-0804">Transcription</keyword>
<evidence type="ECO:0000313" key="9">
    <source>
        <dbReference type="Proteomes" id="UP000030753"/>
    </source>
</evidence>
<dbReference type="GO" id="GO:0000981">
    <property type="term" value="F:DNA-binding transcription factor activity, RNA polymerase II-specific"/>
    <property type="evidence" value="ECO:0007669"/>
    <property type="project" value="InterPro"/>
</dbReference>
<dbReference type="OrthoDB" id="4222821at2759"/>
<dbReference type="GO" id="GO:0005634">
    <property type="term" value="C:nucleus"/>
    <property type="evidence" value="ECO:0007669"/>
    <property type="project" value="UniProtKB-SubCell"/>
</dbReference>
<dbReference type="CDD" id="cd00067">
    <property type="entry name" value="GAL4"/>
    <property type="match status" value="1"/>
</dbReference>
<dbReference type="SUPFAM" id="SSF57701">
    <property type="entry name" value="Zn2/Cys6 DNA-binding domain"/>
    <property type="match status" value="1"/>
</dbReference>
<feature type="compositionally biased region" description="Low complexity" evidence="6">
    <location>
        <begin position="110"/>
        <end position="122"/>
    </location>
</feature>
<dbReference type="InterPro" id="IPR051089">
    <property type="entry name" value="prtT"/>
</dbReference>
<sequence length="452" mass="49477">MPHLFPVFSGIIRITVSFLFTAPTLTYTATCLLGLKMAGDFSNRAPWKRSACDRCRAQKLRCHRDSGHSTDACLRCLKSGIECVTSKARPTGRPPSRQVQPTVSAEQGDTSSSSHTTDSSPSAGGTDINNMMNFEYDLSLDNILDSIGMQHSDFIVNDNILVDISPLSSQSTSQHSVAQAQTVDPSTIQSTASYQFNSLPSTSSMDSALPIRSDHVELLLSRLHSKLSAQLYSIRSSPWDVKGTLNLSLAHQGIGQDFENCESHPLVQVSQACTELERLLSGLRAPASAEHTPSSFSYTPAVPPRLRTTQLLIALSCYIQIVSIYGIIFSKVFDYLLSTSKTSIGSYQSSPLTLYIGGLPIPPNETLSGNLLVHLIEHQLHQIEQLMGLPEHYRVSSRAKDTKDGELGLFGSQHSQSLLNAAIQLGEDRDGNHDDIRCVRALKVVMRQIKDF</sequence>
<keyword evidence="2" id="KW-0805">Transcription regulation</keyword>
<accession>W9IYF3</accession>
<feature type="region of interest" description="Disordered" evidence="6">
    <location>
        <begin position="87"/>
        <end position="128"/>
    </location>
</feature>
<keyword evidence="3" id="KW-0238">DNA-binding</keyword>
<dbReference type="InterPro" id="IPR036864">
    <property type="entry name" value="Zn2-C6_fun-type_DNA-bd_sf"/>
</dbReference>
<dbReference type="PANTHER" id="PTHR31845:SF21">
    <property type="entry name" value="REGULATORY PROTEIN LEU3"/>
    <property type="match status" value="1"/>
</dbReference>
<name>W9IYF3_FUSOX</name>
<dbReference type="AlphaFoldDB" id="W9IYF3"/>
<dbReference type="GO" id="GO:0008270">
    <property type="term" value="F:zinc ion binding"/>
    <property type="evidence" value="ECO:0007669"/>
    <property type="project" value="InterPro"/>
</dbReference>
<evidence type="ECO:0000313" key="8">
    <source>
        <dbReference type="EMBL" id="EWY99993.1"/>
    </source>
</evidence>
<evidence type="ECO:0000256" key="3">
    <source>
        <dbReference type="ARBA" id="ARBA00023125"/>
    </source>
</evidence>
<evidence type="ECO:0000256" key="4">
    <source>
        <dbReference type="ARBA" id="ARBA00023163"/>
    </source>
</evidence>
<evidence type="ECO:0000256" key="5">
    <source>
        <dbReference type="ARBA" id="ARBA00023242"/>
    </source>
</evidence>
<reference evidence="8 9" key="1">
    <citation type="submission" date="2011-06" db="EMBL/GenBank/DDBJ databases">
        <title>The Genome Sequence of Fusarium oxysporum FOSC 3-a.</title>
        <authorList>
            <consortium name="The Broad Institute Genome Sequencing Platform"/>
            <person name="Ma L.-J."/>
            <person name="Gale L.R."/>
            <person name="Schwartz D.C."/>
            <person name="Zhou S."/>
            <person name="Corby-Kistler H."/>
            <person name="Young S.K."/>
            <person name="Zeng Q."/>
            <person name="Gargeya S."/>
            <person name="Fitzgerald M."/>
            <person name="Haas B."/>
            <person name="Abouelleil A."/>
            <person name="Alvarado L."/>
            <person name="Arachchi H.M."/>
            <person name="Berlin A."/>
            <person name="Brown A."/>
            <person name="Chapman S.B."/>
            <person name="Chen Z."/>
            <person name="Dunbar C."/>
            <person name="Freedman E."/>
            <person name="Gearin G."/>
            <person name="Gellesch M."/>
            <person name="Goldberg J."/>
            <person name="Griggs A."/>
            <person name="Gujja S."/>
            <person name="Heiman D."/>
            <person name="Howarth C."/>
            <person name="Larson L."/>
            <person name="Lui A."/>
            <person name="MacDonald P.J.P."/>
            <person name="Mehta T."/>
            <person name="Montmayeur A."/>
            <person name="Murphy C."/>
            <person name="Neiman D."/>
            <person name="Pearson M."/>
            <person name="Priest M."/>
            <person name="Roberts A."/>
            <person name="Saif S."/>
            <person name="Shea T."/>
            <person name="Shenoy N."/>
            <person name="Sisk P."/>
            <person name="Stolte C."/>
            <person name="Sykes S."/>
            <person name="Wortman J."/>
            <person name="Nusbaum C."/>
            <person name="Birren B."/>
        </authorList>
    </citation>
    <scope>NUCLEOTIDE SEQUENCE [LARGE SCALE GENOMIC DNA]</scope>
    <source>
        <strain evidence="9">FOSC 3-a</strain>
    </source>
</reference>
<evidence type="ECO:0000259" key="7">
    <source>
        <dbReference type="PROSITE" id="PS50048"/>
    </source>
</evidence>
<dbReference type="PROSITE" id="PS50048">
    <property type="entry name" value="ZN2_CY6_FUNGAL_2"/>
    <property type="match status" value="1"/>
</dbReference>
<feature type="domain" description="Zn(2)-C6 fungal-type" evidence="7">
    <location>
        <begin position="51"/>
        <end position="85"/>
    </location>
</feature>
<comment type="subcellular location">
    <subcellularLocation>
        <location evidence="1">Nucleus</location>
    </subcellularLocation>
</comment>
<gene>
    <name evidence="8" type="ORF">FOYG_03908</name>
</gene>